<protein>
    <submittedName>
        <fullName evidence="1">Uncharacterized protein</fullName>
    </submittedName>
</protein>
<dbReference type="EMBL" id="BTGU01000004">
    <property type="protein sequence ID" value="GMN33889.1"/>
    <property type="molecule type" value="Genomic_DNA"/>
</dbReference>
<gene>
    <name evidence="1" type="ORF">TIFTF001_004385</name>
</gene>
<comment type="caution">
    <text evidence="1">The sequence shown here is derived from an EMBL/GenBank/DDBJ whole genome shotgun (WGS) entry which is preliminary data.</text>
</comment>
<proteinExistence type="predicted"/>
<name>A0AA87ZIF0_FICCA</name>
<keyword evidence="2" id="KW-1185">Reference proteome</keyword>
<sequence>MADGSRKPAKSTHLTGADLADRERDRDLRTVVAEKASAAVAILCGLRRRCLGGGEEGVNTGDVRFRRWGEKRGLGGQTRLDADLGWDVRIWVELMGGGVATGVLRVARAVDRCYGRSGDTMCTWGMSADRTTKISSIDDVVGPTLC</sequence>
<dbReference type="Proteomes" id="UP001187192">
    <property type="component" value="Unassembled WGS sequence"/>
</dbReference>
<evidence type="ECO:0000313" key="2">
    <source>
        <dbReference type="Proteomes" id="UP001187192"/>
    </source>
</evidence>
<reference evidence="1" key="1">
    <citation type="submission" date="2023-07" db="EMBL/GenBank/DDBJ databases">
        <title>draft genome sequence of fig (Ficus carica).</title>
        <authorList>
            <person name="Takahashi T."/>
            <person name="Nishimura K."/>
        </authorList>
    </citation>
    <scope>NUCLEOTIDE SEQUENCE</scope>
</reference>
<evidence type="ECO:0000313" key="1">
    <source>
        <dbReference type="EMBL" id="GMN33889.1"/>
    </source>
</evidence>
<accession>A0AA87ZIF0</accession>
<organism evidence="1 2">
    <name type="scientific">Ficus carica</name>
    <name type="common">Common fig</name>
    <dbReference type="NCBI Taxonomy" id="3494"/>
    <lineage>
        <taxon>Eukaryota</taxon>
        <taxon>Viridiplantae</taxon>
        <taxon>Streptophyta</taxon>
        <taxon>Embryophyta</taxon>
        <taxon>Tracheophyta</taxon>
        <taxon>Spermatophyta</taxon>
        <taxon>Magnoliopsida</taxon>
        <taxon>eudicotyledons</taxon>
        <taxon>Gunneridae</taxon>
        <taxon>Pentapetalae</taxon>
        <taxon>rosids</taxon>
        <taxon>fabids</taxon>
        <taxon>Rosales</taxon>
        <taxon>Moraceae</taxon>
        <taxon>Ficeae</taxon>
        <taxon>Ficus</taxon>
    </lineage>
</organism>
<dbReference type="AlphaFoldDB" id="A0AA87ZIF0"/>